<dbReference type="PANTHER" id="PTHR13282:SF6">
    <property type="entry name" value="PROTEIN FAM32A"/>
    <property type="match status" value="1"/>
</dbReference>
<dbReference type="EMBL" id="MCFL01000009">
    <property type="protein sequence ID" value="ORZ38386.1"/>
    <property type="molecule type" value="Genomic_DNA"/>
</dbReference>
<dbReference type="Proteomes" id="UP000193411">
    <property type="component" value="Unassembled WGS sequence"/>
</dbReference>
<accession>A0A1Y2HUV2</accession>
<name>A0A1Y2HUV2_9FUNG</name>
<dbReference type="AlphaFoldDB" id="A0A1Y2HUV2"/>
<dbReference type="GO" id="GO:0005730">
    <property type="term" value="C:nucleolus"/>
    <property type="evidence" value="ECO:0007669"/>
    <property type="project" value="TreeGrafter"/>
</dbReference>
<dbReference type="PANTHER" id="PTHR13282">
    <property type="entry name" value="PROTEIN FAM32A"/>
    <property type="match status" value="1"/>
</dbReference>
<dbReference type="OrthoDB" id="205403at2759"/>
<evidence type="ECO:0000313" key="1">
    <source>
        <dbReference type="EMBL" id="ORZ38386.1"/>
    </source>
</evidence>
<reference evidence="1 2" key="1">
    <citation type="submission" date="2016-07" db="EMBL/GenBank/DDBJ databases">
        <title>Pervasive Adenine N6-methylation of Active Genes in Fungi.</title>
        <authorList>
            <consortium name="DOE Joint Genome Institute"/>
            <person name="Mondo S.J."/>
            <person name="Dannebaum R.O."/>
            <person name="Kuo R.C."/>
            <person name="Labutti K."/>
            <person name="Haridas S."/>
            <person name="Kuo A."/>
            <person name="Salamov A."/>
            <person name="Ahrendt S.R."/>
            <person name="Lipzen A."/>
            <person name="Sullivan W."/>
            <person name="Andreopoulos W.B."/>
            <person name="Clum A."/>
            <person name="Lindquist E."/>
            <person name="Daum C."/>
            <person name="Ramamoorthy G.K."/>
            <person name="Gryganskyi A."/>
            <person name="Culley D."/>
            <person name="Magnuson J.K."/>
            <person name="James T.Y."/>
            <person name="O'Malley M.A."/>
            <person name="Stajich J.E."/>
            <person name="Spatafora J.W."/>
            <person name="Visel A."/>
            <person name="Grigoriev I.V."/>
        </authorList>
    </citation>
    <scope>NUCLEOTIDE SEQUENCE [LARGE SCALE GENOMIC DNA]</scope>
    <source>
        <strain evidence="1 2">PL171</strain>
    </source>
</reference>
<gene>
    <name evidence="1" type="ORF">BCR44DRAFT_1497473</name>
</gene>
<comment type="caution">
    <text evidence="1">The sequence shown here is derived from an EMBL/GenBank/DDBJ whole genome shotgun (WGS) entry which is preliminary data.</text>
</comment>
<keyword evidence="2" id="KW-1185">Reference proteome</keyword>
<protein>
    <recommendedName>
        <fullName evidence="3">DUF1754-domain-containing protein</fullName>
    </recommendedName>
</protein>
<organism evidence="1 2">
    <name type="scientific">Catenaria anguillulae PL171</name>
    <dbReference type="NCBI Taxonomy" id="765915"/>
    <lineage>
        <taxon>Eukaryota</taxon>
        <taxon>Fungi</taxon>
        <taxon>Fungi incertae sedis</taxon>
        <taxon>Blastocladiomycota</taxon>
        <taxon>Blastocladiomycetes</taxon>
        <taxon>Blastocladiales</taxon>
        <taxon>Catenariaceae</taxon>
        <taxon>Catenaria</taxon>
    </lineage>
</organism>
<evidence type="ECO:0000313" key="2">
    <source>
        <dbReference type="Proteomes" id="UP000193411"/>
    </source>
</evidence>
<dbReference type="STRING" id="765915.A0A1Y2HUV2"/>
<proteinExistence type="predicted"/>
<sequence>MSSAYDDVITKGGLKLKGGEKLAKVASGKEEEEEQVRQRTILHLIAVVFVGRQPDHLSDRPPSTEPVIVVTKTAAQLAFEEAQRKRQRDRIHKMASKSHKEKVDDFNKYLESLSEHHDIPKVGPG</sequence>
<evidence type="ECO:0008006" key="3">
    <source>
        <dbReference type="Google" id="ProtNLM"/>
    </source>
</evidence>
<dbReference type="InterPro" id="IPR013865">
    <property type="entry name" value="FAM32A"/>
</dbReference>